<keyword evidence="7" id="KW-1133">Transmembrane helix</keyword>
<keyword evidence="4" id="KW-0808">Transferase</keyword>
<dbReference type="KEGG" id="cact:HZ995_12840"/>
<accession>A0A975ENN6</accession>
<evidence type="ECO:0000256" key="5">
    <source>
        <dbReference type="ARBA" id="ARBA00023136"/>
    </source>
</evidence>
<keyword evidence="7" id="KW-0812">Transmembrane</keyword>
<dbReference type="RefSeq" id="WP_209356049.1">
    <property type="nucleotide sequence ID" value="NZ_CP060010.1"/>
</dbReference>
<dbReference type="PANTHER" id="PTHR30606">
    <property type="entry name" value="LIPID A BIOSYNTHESIS LAUROYL ACYLTRANSFERASE"/>
    <property type="match status" value="1"/>
</dbReference>
<dbReference type="AlphaFoldDB" id="A0A975ENN6"/>
<dbReference type="GO" id="GO:0016746">
    <property type="term" value="F:acyltransferase activity"/>
    <property type="evidence" value="ECO:0007669"/>
    <property type="project" value="UniProtKB-KW"/>
</dbReference>
<dbReference type="Proteomes" id="UP000665026">
    <property type="component" value="Chromosome"/>
</dbReference>
<sequence>MADKPPFSQRAGNWLLNAIGRSVILMMLALPYVPRMHLAGWLFARVLGPLSGARKRIKQNLAYVWPELPANEVDKLCIAVPDNIGRCLLEQYSAREFNERVSKLAPIGPGITALDEARVNNRPIIVVSGHFGNCHAARSLIMQRGHKIGALYRDMSNPYFNPHYVEALAAIASPMFGRTRRGMAEMVKFLRQGNTVAILPDQYYSSGMIVNFFGKPAPTASSVAELALKYDALVVPVYSRRLKDGISFEVLVEEPIPHSDVKTMTQAINDGLEEQIRKSPEQWLWSHKRWKPERAHLDKRKDMKLDISV</sequence>
<evidence type="ECO:0000256" key="7">
    <source>
        <dbReference type="SAM" id="Phobius"/>
    </source>
</evidence>
<dbReference type="GO" id="GO:0005886">
    <property type="term" value="C:plasma membrane"/>
    <property type="evidence" value="ECO:0007669"/>
    <property type="project" value="UniProtKB-SubCell"/>
</dbReference>
<evidence type="ECO:0000256" key="2">
    <source>
        <dbReference type="ARBA" id="ARBA00022475"/>
    </source>
</evidence>
<evidence type="ECO:0000313" key="8">
    <source>
        <dbReference type="EMBL" id="QTN35360.1"/>
    </source>
</evidence>
<feature type="transmembrane region" description="Helical" evidence="7">
    <location>
        <begin position="14"/>
        <end position="33"/>
    </location>
</feature>
<dbReference type="GO" id="GO:0009247">
    <property type="term" value="P:glycolipid biosynthetic process"/>
    <property type="evidence" value="ECO:0007669"/>
    <property type="project" value="UniProtKB-ARBA"/>
</dbReference>
<dbReference type="PANTHER" id="PTHR30606:SF10">
    <property type="entry name" value="PHOSPHATIDYLINOSITOL MANNOSIDE ACYLTRANSFERASE"/>
    <property type="match status" value="1"/>
</dbReference>
<evidence type="ECO:0000256" key="1">
    <source>
        <dbReference type="ARBA" id="ARBA00004533"/>
    </source>
</evidence>
<gene>
    <name evidence="8" type="ORF">HZ995_12840</name>
</gene>
<dbReference type="EMBL" id="CP060010">
    <property type="protein sequence ID" value="QTN35360.1"/>
    <property type="molecule type" value="Genomic_DNA"/>
</dbReference>
<evidence type="ECO:0000256" key="4">
    <source>
        <dbReference type="ARBA" id="ARBA00022679"/>
    </source>
</evidence>
<keyword evidence="3" id="KW-0997">Cell inner membrane</keyword>
<evidence type="ECO:0000256" key="3">
    <source>
        <dbReference type="ARBA" id="ARBA00022519"/>
    </source>
</evidence>
<keyword evidence="5 7" id="KW-0472">Membrane</keyword>
<keyword evidence="2" id="KW-1003">Cell membrane</keyword>
<protein>
    <submittedName>
        <fullName evidence="8">Lysophospholipid acyltransferase family protein</fullName>
    </submittedName>
</protein>
<reference evidence="8" key="1">
    <citation type="submission" date="2020-07" db="EMBL/GenBank/DDBJ databases">
        <title>Genome sequences of bacteria associated with the marine, planktonic diatom Thalassiosira profunda strain ECT2AJA-044.</title>
        <authorList>
            <person name="Gargas C.B."/>
            <person name="Roberts W.R."/>
            <person name="Alverson A.J."/>
        </authorList>
    </citation>
    <scope>NUCLEOTIDE SEQUENCE</scope>
    <source>
        <strain evidence="8">ECT2AJA-044</strain>
    </source>
</reference>
<evidence type="ECO:0000256" key="6">
    <source>
        <dbReference type="ARBA" id="ARBA00023315"/>
    </source>
</evidence>
<dbReference type="PIRSF" id="PIRSF026649">
    <property type="entry name" value="MsbB"/>
    <property type="match status" value="1"/>
</dbReference>
<organism evidence="8 9">
    <name type="scientific">Cognatishimia activa</name>
    <dbReference type="NCBI Taxonomy" id="1715691"/>
    <lineage>
        <taxon>Bacteria</taxon>
        <taxon>Pseudomonadati</taxon>
        <taxon>Pseudomonadota</taxon>
        <taxon>Alphaproteobacteria</taxon>
        <taxon>Rhodobacterales</taxon>
        <taxon>Paracoccaceae</taxon>
        <taxon>Cognatishimia</taxon>
    </lineage>
</organism>
<dbReference type="CDD" id="cd07984">
    <property type="entry name" value="LPLAT_LABLAT-like"/>
    <property type="match status" value="1"/>
</dbReference>
<evidence type="ECO:0000313" key="9">
    <source>
        <dbReference type="Proteomes" id="UP000665026"/>
    </source>
</evidence>
<proteinExistence type="predicted"/>
<dbReference type="Pfam" id="PF03279">
    <property type="entry name" value="Lip_A_acyltrans"/>
    <property type="match status" value="1"/>
</dbReference>
<keyword evidence="6 8" id="KW-0012">Acyltransferase</keyword>
<dbReference type="InterPro" id="IPR004960">
    <property type="entry name" value="LipA_acyltrans"/>
</dbReference>
<comment type="subcellular location">
    <subcellularLocation>
        <location evidence="1">Cell inner membrane</location>
    </subcellularLocation>
</comment>
<name>A0A975ENN6_9RHOB</name>